<evidence type="ECO:0000256" key="1">
    <source>
        <dbReference type="SAM" id="Phobius"/>
    </source>
</evidence>
<protein>
    <submittedName>
        <fullName evidence="2">Uncharacterized protein</fullName>
    </submittedName>
</protein>
<sequence>MSLQKLSRDIQKCPPLEFSTKVQIGFLKSRYRIIAVLEEIQAVFSKASLVICIGNFMSCFSNLGEVLFYSPKTAFLTALEVLFISTSALVSLLSIFYCAGRIPLELNAFSKMIQKQFEKRTFLGVIEENPSVETLLLQEKTFVFSGCEIIYFTQSGILTIIGTILTYGLLVLSVDLKNVNQ</sequence>
<dbReference type="EMBL" id="BMAV01023817">
    <property type="protein sequence ID" value="GFY80140.1"/>
    <property type="molecule type" value="Genomic_DNA"/>
</dbReference>
<feature type="transmembrane region" description="Helical" evidence="1">
    <location>
        <begin position="149"/>
        <end position="172"/>
    </location>
</feature>
<keyword evidence="3" id="KW-1185">Reference proteome</keyword>
<keyword evidence="1" id="KW-0812">Transmembrane</keyword>
<dbReference type="AlphaFoldDB" id="A0A8X6YVK7"/>
<name>A0A8X6YVK7_9ARAC</name>
<keyword evidence="1" id="KW-1133">Transmembrane helix</keyword>
<dbReference type="OrthoDB" id="6423119at2759"/>
<proteinExistence type="predicted"/>
<organism evidence="2 3">
    <name type="scientific">Trichonephila inaurata madagascariensis</name>
    <dbReference type="NCBI Taxonomy" id="2747483"/>
    <lineage>
        <taxon>Eukaryota</taxon>
        <taxon>Metazoa</taxon>
        <taxon>Ecdysozoa</taxon>
        <taxon>Arthropoda</taxon>
        <taxon>Chelicerata</taxon>
        <taxon>Arachnida</taxon>
        <taxon>Araneae</taxon>
        <taxon>Araneomorphae</taxon>
        <taxon>Entelegynae</taxon>
        <taxon>Araneoidea</taxon>
        <taxon>Nephilidae</taxon>
        <taxon>Trichonephila</taxon>
        <taxon>Trichonephila inaurata</taxon>
    </lineage>
</organism>
<evidence type="ECO:0000313" key="3">
    <source>
        <dbReference type="Proteomes" id="UP000886998"/>
    </source>
</evidence>
<reference evidence="2" key="1">
    <citation type="submission" date="2020-08" db="EMBL/GenBank/DDBJ databases">
        <title>Multicomponent nature underlies the extraordinary mechanical properties of spider dragline silk.</title>
        <authorList>
            <person name="Kono N."/>
            <person name="Nakamura H."/>
            <person name="Mori M."/>
            <person name="Yoshida Y."/>
            <person name="Ohtoshi R."/>
            <person name="Malay A.D."/>
            <person name="Moran D.A.P."/>
            <person name="Tomita M."/>
            <person name="Numata K."/>
            <person name="Arakawa K."/>
        </authorList>
    </citation>
    <scope>NUCLEOTIDE SEQUENCE</scope>
</reference>
<feature type="transmembrane region" description="Helical" evidence="1">
    <location>
        <begin position="81"/>
        <end position="102"/>
    </location>
</feature>
<accession>A0A8X6YVK7</accession>
<evidence type="ECO:0000313" key="2">
    <source>
        <dbReference type="EMBL" id="GFY80140.1"/>
    </source>
</evidence>
<gene>
    <name evidence="2" type="primary">AVEN_223539_1</name>
    <name evidence="2" type="ORF">TNIN_201591</name>
</gene>
<keyword evidence="1" id="KW-0472">Membrane</keyword>
<dbReference type="Proteomes" id="UP000886998">
    <property type="component" value="Unassembled WGS sequence"/>
</dbReference>
<comment type="caution">
    <text evidence="2">The sequence shown here is derived from an EMBL/GenBank/DDBJ whole genome shotgun (WGS) entry which is preliminary data.</text>
</comment>